<dbReference type="EMBL" id="BPLR01017423">
    <property type="protein sequence ID" value="GIY91501.1"/>
    <property type="molecule type" value="Genomic_DNA"/>
</dbReference>
<organism evidence="1 2">
    <name type="scientific">Caerostris extrusa</name>
    <name type="common">Bark spider</name>
    <name type="synonym">Caerostris bankana</name>
    <dbReference type="NCBI Taxonomy" id="172846"/>
    <lineage>
        <taxon>Eukaryota</taxon>
        <taxon>Metazoa</taxon>
        <taxon>Ecdysozoa</taxon>
        <taxon>Arthropoda</taxon>
        <taxon>Chelicerata</taxon>
        <taxon>Arachnida</taxon>
        <taxon>Araneae</taxon>
        <taxon>Araneomorphae</taxon>
        <taxon>Entelegynae</taxon>
        <taxon>Araneoidea</taxon>
        <taxon>Araneidae</taxon>
        <taxon>Caerostris</taxon>
    </lineage>
</organism>
<sequence>MKSSINEKKRKLCLPLSDTGFDIGSIFLTKNELEALYSILDLDEEIPTHEVVHHWNDKYLADPALPMIHYGESIPTLYHCHLTVTTSRHRIRRFSSSSNKQTSLPANRPLPGLFLAQTTPI</sequence>
<protein>
    <submittedName>
        <fullName evidence="1">Uncharacterized protein</fullName>
    </submittedName>
</protein>
<name>A0AAV4XC16_CAEEX</name>
<gene>
    <name evidence="1" type="ORF">CEXT_762501</name>
</gene>
<evidence type="ECO:0000313" key="1">
    <source>
        <dbReference type="EMBL" id="GIY91501.1"/>
    </source>
</evidence>
<reference evidence="1 2" key="1">
    <citation type="submission" date="2021-06" db="EMBL/GenBank/DDBJ databases">
        <title>Caerostris extrusa draft genome.</title>
        <authorList>
            <person name="Kono N."/>
            <person name="Arakawa K."/>
        </authorList>
    </citation>
    <scope>NUCLEOTIDE SEQUENCE [LARGE SCALE GENOMIC DNA]</scope>
</reference>
<accession>A0AAV4XC16</accession>
<dbReference type="Proteomes" id="UP001054945">
    <property type="component" value="Unassembled WGS sequence"/>
</dbReference>
<proteinExistence type="predicted"/>
<keyword evidence="2" id="KW-1185">Reference proteome</keyword>
<comment type="caution">
    <text evidence="1">The sequence shown here is derived from an EMBL/GenBank/DDBJ whole genome shotgun (WGS) entry which is preliminary data.</text>
</comment>
<evidence type="ECO:0000313" key="2">
    <source>
        <dbReference type="Proteomes" id="UP001054945"/>
    </source>
</evidence>
<dbReference type="AlphaFoldDB" id="A0AAV4XC16"/>